<dbReference type="EMBL" id="JASPKZ010000829">
    <property type="protein sequence ID" value="KAJ9599165.1"/>
    <property type="molecule type" value="Genomic_DNA"/>
</dbReference>
<evidence type="ECO:0008006" key="4">
    <source>
        <dbReference type="Google" id="ProtNLM"/>
    </source>
</evidence>
<protein>
    <recommendedName>
        <fullName evidence="4">Protein brambleberry</fullName>
    </recommendedName>
</protein>
<dbReference type="PANTHER" id="PTHR33538">
    <property type="entry name" value="PROTEIN GAMETE EXPRESSED 1"/>
    <property type="match status" value="1"/>
</dbReference>
<evidence type="ECO:0000313" key="2">
    <source>
        <dbReference type="EMBL" id="KAJ9599165.1"/>
    </source>
</evidence>
<feature type="compositionally biased region" description="Low complexity" evidence="1">
    <location>
        <begin position="472"/>
        <end position="483"/>
    </location>
</feature>
<organism evidence="2 3">
    <name type="scientific">Diploptera punctata</name>
    <name type="common">Pacific beetle cockroach</name>
    <dbReference type="NCBI Taxonomy" id="6984"/>
    <lineage>
        <taxon>Eukaryota</taxon>
        <taxon>Metazoa</taxon>
        <taxon>Ecdysozoa</taxon>
        <taxon>Arthropoda</taxon>
        <taxon>Hexapoda</taxon>
        <taxon>Insecta</taxon>
        <taxon>Pterygota</taxon>
        <taxon>Neoptera</taxon>
        <taxon>Polyneoptera</taxon>
        <taxon>Dictyoptera</taxon>
        <taxon>Blattodea</taxon>
        <taxon>Blaberoidea</taxon>
        <taxon>Blaberidae</taxon>
        <taxon>Diplopterinae</taxon>
        <taxon>Diploptera</taxon>
    </lineage>
</organism>
<proteinExistence type="predicted"/>
<evidence type="ECO:0000313" key="3">
    <source>
        <dbReference type="Proteomes" id="UP001233999"/>
    </source>
</evidence>
<feature type="compositionally biased region" description="Polar residues" evidence="1">
    <location>
        <begin position="453"/>
        <end position="465"/>
    </location>
</feature>
<accession>A0AAD8AHF6</accession>
<dbReference type="AlphaFoldDB" id="A0AAD8AHF6"/>
<feature type="region of interest" description="Disordered" evidence="1">
    <location>
        <begin position="412"/>
        <end position="433"/>
    </location>
</feature>
<gene>
    <name evidence="2" type="ORF">L9F63_010342</name>
</gene>
<comment type="caution">
    <text evidence="2">The sequence shown here is derived from an EMBL/GenBank/DDBJ whole genome shotgun (WGS) entry which is preliminary data.</text>
</comment>
<keyword evidence="3" id="KW-1185">Reference proteome</keyword>
<sequence>MQIRNSCADMTEEDLAKMSVNLLNCQSAVEGRQQFPCTKEMSLRECTSSMDSDMWNTYHLMNNRARAVCYAARHQQFRAMSEMTVNKLMDSASSQLETMTLLKKGQHKLESLTQQTMESLSFGHKELLNEQEKLRSTQSTLRDFVALNLHKLTREKAMIAAGQHELTKMADIVTRLDHGSLENNSFKRTPDDSLDNYRQKKKLTVVKIADDGDNTEKNTEGIMLQLEAADQQYDAVLHKLVQINSTVNFLVNVMDGTRKELGWLTNVIGGTGDQLDRLFSCVQHGLYLVAAMITCSFVQAPTLTRGFLVLMVPLNLAVSYHQGPAEALNFPSMTVLLVVSAAVHLVMHAAIHMWRSPQSQSQMFNPTPTANSIPSSPVKQNPLVTKLQGSIKAAISFASSWLHWRSAQDTSSSLHFNDESSDTDDVLPEPHFPEQLSYSNYGTSEFLRRHTDTSSVRQRSSTPLFNSPPTPSRTSSRSGTPRPMCRAICRNGQPCRNSASGNSDVCHRHALDSSMRSY</sequence>
<name>A0AAD8AHF6_DIPPU</name>
<dbReference type="InterPro" id="IPR040346">
    <property type="entry name" value="GEX1/Brambleberry"/>
</dbReference>
<dbReference type="PANTHER" id="PTHR33538:SF1">
    <property type="entry name" value="PROTEIN BRAMBLEBERRY"/>
    <property type="match status" value="1"/>
</dbReference>
<reference evidence="2" key="1">
    <citation type="journal article" date="2023" name="IScience">
        <title>Live-bearing cockroach genome reveals convergent evolutionary mechanisms linked to viviparity in insects and beyond.</title>
        <authorList>
            <person name="Fouks B."/>
            <person name="Harrison M.C."/>
            <person name="Mikhailova A.A."/>
            <person name="Marchal E."/>
            <person name="English S."/>
            <person name="Carruthers M."/>
            <person name="Jennings E.C."/>
            <person name="Chiamaka E.L."/>
            <person name="Frigard R.A."/>
            <person name="Pippel M."/>
            <person name="Attardo G.M."/>
            <person name="Benoit J.B."/>
            <person name="Bornberg-Bauer E."/>
            <person name="Tobe S.S."/>
        </authorList>
    </citation>
    <scope>NUCLEOTIDE SEQUENCE</scope>
    <source>
        <strain evidence="2">Stay&amp;Tobe</strain>
    </source>
</reference>
<evidence type="ECO:0000256" key="1">
    <source>
        <dbReference type="SAM" id="MobiDB-lite"/>
    </source>
</evidence>
<dbReference type="Proteomes" id="UP001233999">
    <property type="component" value="Unassembled WGS sequence"/>
</dbReference>
<reference evidence="2" key="2">
    <citation type="submission" date="2023-05" db="EMBL/GenBank/DDBJ databases">
        <authorList>
            <person name="Fouks B."/>
        </authorList>
    </citation>
    <scope>NUCLEOTIDE SEQUENCE</scope>
    <source>
        <strain evidence="2">Stay&amp;Tobe</strain>
        <tissue evidence="2">Testes</tissue>
    </source>
</reference>
<feature type="region of interest" description="Disordered" evidence="1">
    <location>
        <begin position="448"/>
        <end position="485"/>
    </location>
</feature>